<gene>
    <name evidence="5" type="ordered locus">Ngar_c26650</name>
</gene>
<feature type="domain" description="ABC transporter" evidence="4">
    <location>
        <begin position="6"/>
        <end position="236"/>
    </location>
</feature>
<dbReference type="HOGENOM" id="CLU_000604_1_2_2"/>
<dbReference type="PANTHER" id="PTHR42711">
    <property type="entry name" value="ABC TRANSPORTER ATP-BINDING PROTEIN"/>
    <property type="match status" value="1"/>
</dbReference>
<dbReference type="InterPro" id="IPR003439">
    <property type="entry name" value="ABC_transporter-like_ATP-bd"/>
</dbReference>
<evidence type="ECO:0000256" key="3">
    <source>
        <dbReference type="ARBA" id="ARBA00022840"/>
    </source>
</evidence>
<keyword evidence="3 5" id="KW-0067">ATP-binding</keyword>
<dbReference type="RefSeq" id="WP_015020121.1">
    <property type="nucleotide sequence ID" value="NC_018719.1"/>
</dbReference>
<proteinExistence type="predicted"/>
<dbReference type="Pfam" id="PF00005">
    <property type="entry name" value="ABC_tran"/>
    <property type="match status" value="1"/>
</dbReference>
<dbReference type="PROSITE" id="PS50893">
    <property type="entry name" value="ABC_TRANSPORTER_2"/>
    <property type="match status" value="1"/>
</dbReference>
<organism evidence="5 6">
    <name type="scientific">Nitrososphaera gargensis (strain Ga9.2)</name>
    <dbReference type="NCBI Taxonomy" id="1237085"/>
    <lineage>
        <taxon>Archaea</taxon>
        <taxon>Nitrososphaerota</taxon>
        <taxon>Nitrososphaeria</taxon>
        <taxon>Nitrososphaerales</taxon>
        <taxon>Nitrososphaeraceae</taxon>
        <taxon>Nitrososphaera</taxon>
    </lineage>
</organism>
<dbReference type="SUPFAM" id="SSF52540">
    <property type="entry name" value="P-loop containing nucleoside triphosphate hydrolases"/>
    <property type="match status" value="1"/>
</dbReference>
<evidence type="ECO:0000256" key="2">
    <source>
        <dbReference type="ARBA" id="ARBA00022741"/>
    </source>
</evidence>
<evidence type="ECO:0000313" key="5">
    <source>
        <dbReference type="EMBL" id="AFU59586.1"/>
    </source>
</evidence>
<reference evidence="5 6" key="1">
    <citation type="journal article" date="2012" name="Environ. Microbiol.">
        <title>The genome of the ammonia-oxidizing Candidatus Nitrososphaera gargensis: insights into metabolic versatility and environmental adaptations.</title>
        <authorList>
            <person name="Spang A."/>
            <person name="Poehlein A."/>
            <person name="Offre P."/>
            <person name="Zumbragel S."/>
            <person name="Haider S."/>
            <person name="Rychlik N."/>
            <person name="Nowka B."/>
            <person name="Schmeisser C."/>
            <person name="Lebedeva E.V."/>
            <person name="Rattei T."/>
            <person name="Bohm C."/>
            <person name="Schmid M."/>
            <person name="Galushko A."/>
            <person name="Hatzenpichler R."/>
            <person name="Weinmaier T."/>
            <person name="Daniel R."/>
            <person name="Schleper C."/>
            <person name="Spieck E."/>
            <person name="Streit W."/>
            <person name="Wagner M."/>
        </authorList>
    </citation>
    <scope>NUCLEOTIDE SEQUENCE [LARGE SCALE GENOMIC DNA]</scope>
    <source>
        <strain evidence="6">Ga9.2</strain>
    </source>
</reference>
<dbReference type="SMART" id="SM00382">
    <property type="entry name" value="AAA"/>
    <property type="match status" value="1"/>
</dbReference>
<protein>
    <submittedName>
        <fullName evidence="5">ABC efflux transporter, ATP-binding protein</fullName>
    </submittedName>
</protein>
<dbReference type="Proteomes" id="UP000008037">
    <property type="component" value="Chromosome"/>
</dbReference>
<dbReference type="GO" id="GO:0005524">
    <property type="term" value="F:ATP binding"/>
    <property type="evidence" value="ECO:0007669"/>
    <property type="project" value="UniProtKB-KW"/>
</dbReference>
<keyword evidence="6" id="KW-1185">Reference proteome</keyword>
<evidence type="ECO:0000259" key="4">
    <source>
        <dbReference type="PROSITE" id="PS50893"/>
    </source>
</evidence>
<keyword evidence="2" id="KW-0547">Nucleotide-binding</keyword>
<dbReference type="PATRIC" id="fig|1237085.11.peg.2640"/>
<dbReference type="OrthoDB" id="31298at2157"/>
<name>K0IDY0_NITGG</name>
<dbReference type="InParanoid" id="K0IDY0"/>
<dbReference type="STRING" id="1237085.Ngar_c26650"/>
<dbReference type="InterPro" id="IPR003593">
    <property type="entry name" value="AAA+_ATPase"/>
</dbReference>
<dbReference type="AlphaFoldDB" id="K0IDY0"/>
<dbReference type="Gene3D" id="3.40.50.300">
    <property type="entry name" value="P-loop containing nucleotide triphosphate hydrolases"/>
    <property type="match status" value="1"/>
</dbReference>
<dbReference type="GO" id="GO:0016887">
    <property type="term" value="F:ATP hydrolysis activity"/>
    <property type="evidence" value="ECO:0007669"/>
    <property type="project" value="InterPro"/>
</dbReference>
<dbReference type="InterPro" id="IPR027417">
    <property type="entry name" value="P-loop_NTPase"/>
</dbReference>
<sequence length="317" mass="35232">MEEPCVHVSDLRKSYGSVQAVDGVSFDIEYGRVFGFLGPNGAGKTTTIKVLTTLVHPTSGTVKIFGKDIVKHQKEIKKKIGVVLQEPSFEANLTVERALELYGLMWGVPSEKRRDRARELLDKFDLASFKGMKNDELSIGQRRRVQVAREFMHDMDLLFLDEPTVGLDPAARRILLDYVKKHVKGGLTVFFTTHIMEEAEYLCDEIAIINRGKIIATDTPAGLKQKYGGVKAVEIKLRDSSAQSVMHIIRPIAGSSSIIETPAESMIRISSADAQEMLMKIIESLSKDAVQIESVSVNPPTLEEVFLAVIDKEEKEA</sequence>
<dbReference type="BioCyc" id="CNIT1237085:G1324-2665-MONOMER"/>
<keyword evidence="1" id="KW-0813">Transport</keyword>
<dbReference type="KEGG" id="nga:Ngar_c26650"/>
<dbReference type="PANTHER" id="PTHR42711:SF18">
    <property type="entry name" value="ABC TRANSPORTER, ATP-BINDING PROTEIN"/>
    <property type="match status" value="1"/>
</dbReference>
<dbReference type="InterPro" id="IPR050763">
    <property type="entry name" value="ABC_transporter_ATP-binding"/>
</dbReference>
<accession>K0IDY0</accession>
<evidence type="ECO:0000313" key="6">
    <source>
        <dbReference type="Proteomes" id="UP000008037"/>
    </source>
</evidence>
<evidence type="ECO:0000256" key="1">
    <source>
        <dbReference type="ARBA" id="ARBA00022448"/>
    </source>
</evidence>
<dbReference type="GeneID" id="13794684"/>
<dbReference type="EMBL" id="CP002408">
    <property type="protein sequence ID" value="AFU59586.1"/>
    <property type="molecule type" value="Genomic_DNA"/>
</dbReference>